<reference evidence="2 3" key="1">
    <citation type="journal article" date="2018" name="Sci. Rep.">
        <title>Genomic signatures of local adaptation to the degree of environmental predictability in rotifers.</title>
        <authorList>
            <person name="Franch-Gras L."/>
            <person name="Hahn C."/>
            <person name="Garcia-Roger E.M."/>
            <person name="Carmona M.J."/>
            <person name="Serra M."/>
            <person name="Gomez A."/>
        </authorList>
    </citation>
    <scope>NUCLEOTIDE SEQUENCE [LARGE SCALE GENOMIC DNA]</scope>
    <source>
        <strain evidence="2">HYR1</strain>
    </source>
</reference>
<keyword evidence="3" id="KW-1185">Reference proteome</keyword>
<gene>
    <name evidence="2" type="ORF">BpHYR1_035221</name>
</gene>
<organism evidence="2 3">
    <name type="scientific">Brachionus plicatilis</name>
    <name type="common">Marine rotifer</name>
    <name type="synonym">Brachionus muelleri</name>
    <dbReference type="NCBI Taxonomy" id="10195"/>
    <lineage>
        <taxon>Eukaryota</taxon>
        <taxon>Metazoa</taxon>
        <taxon>Spiralia</taxon>
        <taxon>Gnathifera</taxon>
        <taxon>Rotifera</taxon>
        <taxon>Eurotatoria</taxon>
        <taxon>Monogononta</taxon>
        <taxon>Pseudotrocha</taxon>
        <taxon>Ploima</taxon>
        <taxon>Brachionidae</taxon>
        <taxon>Brachionus</taxon>
    </lineage>
</organism>
<comment type="caution">
    <text evidence="2">The sequence shown here is derived from an EMBL/GenBank/DDBJ whole genome shotgun (WGS) entry which is preliminary data.</text>
</comment>
<accession>A0A3M7T9N0</accession>
<dbReference type="AlphaFoldDB" id="A0A3M7T9N0"/>
<evidence type="ECO:0000256" key="1">
    <source>
        <dbReference type="SAM" id="Coils"/>
    </source>
</evidence>
<dbReference type="EMBL" id="REGN01000082">
    <property type="protein sequence ID" value="RNA44627.1"/>
    <property type="molecule type" value="Genomic_DNA"/>
</dbReference>
<evidence type="ECO:0000313" key="3">
    <source>
        <dbReference type="Proteomes" id="UP000276133"/>
    </source>
</evidence>
<feature type="coiled-coil region" evidence="1">
    <location>
        <begin position="158"/>
        <end position="206"/>
    </location>
</feature>
<evidence type="ECO:0000313" key="2">
    <source>
        <dbReference type="EMBL" id="RNA44627.1"/>
    </source>
</evidence>
<dbReference type="Proteomes" id="UP000276133">
    <property type="component" value="Unassembled WGS sequence"/>
</dbReference>
<name>A0A3M7T9N0_BRAPC</name>
<sequence>MSVFDYSVLKILGDLKNMGFDEENLVPCPRRINKSKNLSENKNCYLLINEDEKRQIYVSSADELRNLVEQKYKIDDHHIEFWSEFYQDWILFEKELPDNNSKIRILPKNKKNCPELFVESLNSAFKSYLESDTGHNLENFETAVIFLLKRSRDKVDQQDNLAQSIQEHNVSLKNLSEEIKIFKASLKQFKSDIECLNEKISSTKLDENVDFKRAKNLGVFGTTLRNMRKNHKKSSL</sequence>
<keyword evidence="1" id="KW-0175">Coiled coil</keyword>
<protein>
    <submittedName>
        <fullName evidence="2">Uncharacterized protein</fullName>
    </submittedName>
</protein>
<proteinExistence type="predicted"/>
<dbReference type="OrthoDB" id="10514921at2759"/>